<comment type="caution">
    <text evidence="2">The sequence shown here is derived from an EMBL/GenBank/DDBJ whole genome shotgun (WGS) entry which is preliminary data.</text>
</comment>
<organism evidence="2 3">
    <name type="scientific">Belliella calami</name>
    <dbReference type="NCBI Taxonomy" id="2923436"/>
    <lineage>
        <taxon>Bacteria</taxon>
        <taxon>Pseudomonadati</taxon>
        <taxon>Bacteroidota</taxon>
        <taxon>Cytophagia</taxon>
        <taxon>Cytophagales</taxon>
        <taxon>Cyclobacteriaceae</taxon>
        <taxon>Belliella</taxon>
    </lineage>
</organism>
<feature type="signal peptide" evidence="1">
    <location>
        <begin position="1"/>
        <end position="19"/>
    </location>
</feature>
<dbReference type="RefSeq" id="WP_241276117.1">
    <property type="nucleotide sequence ID" value="NZ_JAKZGS010000018.1"/>
</dbReference>
<evidence type="ECO:0008006" key="4">
    <source>
        <dbReference type="Google" id="ProtNLM"/>
    </source>
</evidence>
<proteinExistence type="predicted"/>
<name>A0ABS9USM0_9BACT</name>
<keyword evidence="1" id="KW-0732">Signal</keyword>
<evidence type="ECO:0000256" key="1">
    <source>
        <dbReference type="SAM" id="SignalP"/>
    </source>
</evidence>
<gene>
    <name evidence="2" type="ORF">MM236_16610</name>
</gene>
<reference evidence="2" key="1">
    <citation type="submission" date="2022-03" db="EMBL/GenBank/DDBJ databases">
        <title>De novo assembled genomes of Belliella spp. (Cyclobacteriaceae) strains.</title>
        <authorList>
            <person name="Szabo A."/>
            <person name="Korponai K."/>
            <person name="Felfoldi T."/>
        </authorList>
    </citation>
    <scope>NUCLEOTIDE SEQUENCE</scope>
    <source>
        <strain evidence="2">DSM 107340</strain>
    </source>
</reference>
<dbReference type="Proteomes" id="UP001165488">
    <property type="component" value="Unassembled WGS sequence"/>
</dbReference>
<feature type="chain" id="PRO_5046899682" description="Outer membrane protein beta-barrel domain-containing protein" evidence="1">
    <location>
        <begin position="20"/>
        <end position="386"/>
    </location>
</feature>
<evidence type="ECO:0000313" key="3">
    <source>
        <dbReference type="Proteomes" id="UP001165488"/>
    </source>
</evidence>
<evidence type="ECO:0000313" key="2">
    <source>
        <dbReference type="EMBL" id="MCH7399621.1"/>
    </source>
</evidence>
<accession>A0ABS9USM0</accession>
<keyword evidence="3" id="KW-1185">Reference proteome</keyword>
<protein>
    <recommendedName>
        <fullName evidence="4">Outer membrane protein beta-barrel domain-containing protein</fullName>
    </recommendedName>
</protein>
<dbReference type="EMBL" id="JAKZGS010000018">
    <property type="protein sequence ID" value="MCH7399621.1"/>
    <property type="molecule type" value="Genomic_DNA"/>
</dbReference>
<sequence>MKKIFIIILVFTVCSHSFAQIKSVEYNVISNQVNSGVPLPAEEPFYIRGTLPQNIEFVKVKINRPGKNENQTEEYSWKTAFDFQINQYELYIGNPLKSNTEYNLEFYFYERAEEAQMEEVKSSLNKNLASYINANLEVASSGIKSYNNDQVLISQMNQIVENGLIDYRHFLGRDFPGFSDLVRQKLAQKNKLKLRRARFNILGNKDGENEKAVYADKYISELTATVQNELDQFLARSLMSLVDIREVNAYPTEKKPNTLPLNFGYGAFAVKRTLGSTEYFNGPYLGLSLPLGNRTFRKFLGNASFSTGVFVQNFESENGSKISGPIVNLPIYAGLGYKMFNFMRFNAGAVMINLEDATTGNKTDYIQPYVGLSLEFNLWVGLNNRR</sequence>